<accession>A0ABT5HNC6</accession>
<sequence>MSIGQGRLSQFGHSLVANTVAFLRGGSPDKSEAVRRAEVVAVRPVVRGFSLGVGSYYILITVAHLFYEKGLALWVLDGLAALTMVACFFFFHHTRNTQRLEPLELTCLTLFSLMYLNVVTYQYFHVEPAKLVYFVLMILVFSTAGITPRVVVPCAVVCLVTMYGLAHKYGILSQYIWIGLAGVATALGMSVLLRQAILRAVHARVQADTLRDEAQALANCDVLTGLPNRRRFFDEMSHTLSMQKQDGVEFDLALIDLDGFKPVNDIYGHSVGDALLVAVAGRLRTLCAGRGFVARLGGDEFAIILTGVADDEALKGFGAHLCDVLKEPYMLSGVAANISASVGFVRSTGPFLTTSQYLERADYALYYAKQNLRGAPVIFSQKHETEMRDFGLIDQTLRSSDLERELFILFQPQYDVVENRTIGFEALARWNSPKLGLVRPDIFIRAAERSGLISQITLLLLRKALADVKSWPQDMRVSFNLSTRDLRSTTSIADICQTVRESGLDPKRIEFEITETAMLSDFEQACEALNRLKAMGCRIALDDFGSGYSSFSYIHRLPVNKIKIDRSFVVQLLKHQTAQKIIKTIIDLCKNLHLDCVIEGVETETELNKLRQVGARYIQGFLFSKPLTADGVDEYLSMEARQSQTGQHDTTGLFMARSVVS</sequence>
<dbReference type="SMART" id="SM00267">
    <property type="entry name" value="GGDEF"/>
    <property type="match status" value="1"/>
</dbReference>
<dbReference type="EMBL" id="JAQQKV010000004">
    <property type="protein sequence ID" value="MDC7677750.1"/>
    <property type="molecule type" value="Genomic_DNA"/>
</dbReference>
<evidence type="ECO:0000313" key="5">
    <source>
        <dbReference type="Proteomes" id="UP001218579"/>
    </source>
</evidence>
<dbReference type="Proteomes" id="UP001218579">
    <property type="component" value="Unassembled WGS sequence"/>
</dbReference>
<dbReference type="Gene3D" id="3.20.20.450">
    <property type="entry name" value="EAL domain"/>
    <property type="match status" value="1"/>
</dbReference>
<dbReference type="CDD" id="cd01949">
    <property type="entry name" value="GGDEF"/>
    <property type="match status" value="1"/>
</dbReference>
<evidence type="ECO:0000259" key="2">
    <source>
        <dbReference type="PROSITE" id="PS50883"/>
    </source>
</evidence>
<dbReference type="CDD" id="cd01948">
    <property type="entry name" value="EAL"/>
    <property type="match status" value="1"/>
</dbReference>
<organism evidence="4 5">
    <name type="scientific">Asticcacaulis machinosus</name>
    <dbReference type="NCBI Taxonomy" id="2984211"/>
    <lineage>
        <taxon>Bacteria</taxon>
        <taxon>Pseudomonadati</taxon>
        <taxon>Pseudomonadota</taxon>
        <taxon>Alphaproteobacteria</taxon>
        <taxon>Caulobacterales</taxon>
        <taxon>Caulobacteraceae</taxon>
        <taxon>Asticcacaulis</taxon>
    </lineage>
</organism>
<keyword evidence="5" id="KW-1185">Reference proteome</keyword>
<gene>
    <name evidence="4" type="ORF">PQU98_16520</name>
</gene>
<dbReference type="NCBIfam" id="TIGR00254">
    <property type="entry name" value="GGDEF"/>
    <property type="match status" value="1"/>
</dbReference>
<keyword evidence="1" id="KW-1133">Transmembrane helix</keyword>
<dbReference type="InterPro" id="IPR035919">
    <property type="entry name" value="EAL_sf"/>
</dbReference>
<keyword evidence="1" id="KW-0472">Membrane</keyword>
<dbReference type="PANTHER" id="PTHR44757">
    <property type="entry name" value="DIGUANYLATE CYCLASE DGCP"/>
    <property type="match status" value="1"/>
</dbReference>
<name>A0ABT5HNC6_9CAUL</name>
<dbReference type="InterPro" id="IPR000160">
    <property type="entry name" value="GGDEF_dom"/>
</dbReference>
<dbReference type="InterPro" id="IPR052155">
    <property type="entry name" value="Biofilm_reg_signaling"/>
</dbReference>
<dbReference type="Pfam" id="PF00990">
    <property type="entry name" value="GGDEF"/>
    <property type="match status" value="1"/>
</dbReference>
<dbReference type="SMART" id="SM00052">
    <property type="entry name" value="EAL"/>
    <property type="match status" value="1"/>
</dbReference>
<feature type="transmembrane region" description="Helical" evidence="1">
    <location>
        <begin position="45"/>
        <end position="67"/>
    </location>
</feature>
<feature type="transmembrane region" description="Helical" evidence="1">
    <location>
        <begin position="175"/>
        <end position="193"/>
    </location>
</feature>
<dbReference type="InterPro" id="IPR001633">
    <property type="entry name" value="EAL_dom"/>
</dbReference>
<dbReference type="PROSITE" id="PS50887">
    <property type="entry name" value="GGDEF"/>
    <property type="match status" value="1"/>
</dbReference>
<dbReference type="SUPFAM" id="SSF55073">
    <property type="entry name" value="Nucleotide cyclase"/>
    <property type="match status" value="1"/>
</dbReference>
<dbReference type="InterPro" id="IPR029787">
    <property type="entry name" value="Nucleotide_cyclase"/>
</dbReference>
<feature type="transmembrane region" description="Helical" evidence="1">
    <location>
        <begin position="103"/>
        <end position="124"/>
    </location>
</feature>
<evidence type="ECO:0000313" key="4">
    <source>
        <dbReference type="EMBL" id="MDC7677750.1"/>
    </source>
</evidence>
<feature type="domain" description="EAL" evidence="2">
    <location>
        <begin position="390"/>
        <end position="640"/>
    </location>
</feature>
<dbReference type="PROSITE" id="PS50883">
    <property type="entry name" value="EAL"/>
    <property type="match status" value="1"/>
</dbReference>
<dbReference type="Gene3D" id="3.30.70.270">
    <property type="match status" value="1"/>
</dbReference>
<feature type="domain" description="GGDEF" evidence="3">
    <location>
        <begin position="248"/>
        <end position="381"/>
    </location>
</feature>
<reference evidence="4 5" key="1">
    <citation type="submission" date="2023-01" db="EMBL/GenBank/DDBJ databases">
        <title>Novel species of the genus Asticcacaulis isolated from rivers.</title>
        <authorList>
            <person name="Lu H."/>
        </authorList>
    </citation>
    <scope>NUCLEOTIDE SEQUENCE [LARGE SCALE GENOMIC DNA]</scope>
    <source>
        <strain evidence="4 5">LKC15W</strain>
    </source>
</reference>
<comment type="caution">
    <text evidence="4">The sequence shown here is derived from an EMBL/GenBank/DDBJ whole genome shotgun (WGS) entry which is preliminary data.</text>
</comment>
<dbReference type="PANTHER" id="PTHR44757:SF2">
    <property type="entry name" value="BIOFILM ARCHITECTURE MAINTENANCE PROTEIN MBAA"/>
    <property type="match status" value="1"/>
</dbReference>
<feature type="transmembrane region" description="Helical" evidence="1">
    <location>
        <begin position="73"/>
        <end position="91"/>
    </location>
</feature>
<protein>
    <submittedName>
        <fullName evidence="4">EAL domain-containing protein</fullName>
    </submittedName>
</protein>
<evidence type="ECO:0000256" key="1">
    <source>
        <dbReference type="SAM" id="Phobius"/>
    </source>
</evidence>
<evidence type="ECO:0000259" key="3">
    <source>
        <dbReference type="PROSITE" id="PS50887"/>
    </source>
</evidence>
<dbReference type="InterPro" id="IPR043128">
    <property type="entry name" value="Rev_trsase/Diguanyl_cyclase"/>
</dbReference>
<keyword evidence="1" id="KW-0812">Transmembrane</keyword>
<proteinExistence type="predicted"/>
<dbReference type="Pfam" id="PF00563">
    <property type="entry name" value="EAL"/>
    <property type="match status" value="1"/>
</dbReference>
<dbReference type="SUPFAM" id="SSF141868">
    <property type="entry name" value="EAL domain-like"/>
    <property type="match status" value="1"/>
</dbReference>
<feature type="transmembrane region" description="Helical" evidence="1">
    <location>
        <begin position="130"/>
        <end position="163"/>
    </location>
</feature>
<dbReference type="RefSeq" id="WP_272746067.1">
    <property type="nucleotide sequence ID" value="NZ_JAQQKV010000004.1"/>
</dbReference>